<reference evidence="1" key="2">
    <citation type="journal article" date="2015" name="Data Brief">
        <title>Shoot transcriptome of the giant reed, Arundo donax.</title>
        <authorList>
            <person name="Barrero R.A."/>
            <person name="Guerrero F.D."/>
            <person name="Moolhuijzen P."/>
            <person name="Goolsby J.A."/>
            <person name="Tidwell J."/>
            <person name="Bellgard S.E."/>
            <person name="Bellgard M.I."/>
        </authorList>
    </citation>
    <scope>NUCLEOTIDE SEQUENCE</scope>
    <source>
        <tissue evidence="1">Shoot tissue taken approximately 20 cm above the soil surface</tissue>
    </source>
</reference>
<accession>A0A0A9B2V0</accession>
<reference evidence="1" key="1">
    <citation type="submission" date="2014-09" db="EMBL/GenBank/DDBJ databases">
        <authorList>
            <person name="Magalhaes I.L.F."/>
            <person name="Oliveira U."/>
            <person name="Santos F.R."/>
            <person name="Vidigal T.H.D.A."/>
            <person name="Brescovit A.D."/>
            <person name="Santos A.J."/>
        </authorList>
    </citation>
    <scope>NUCLEOTIDE SEQUENCE</scope>
    <source>
        <tissue evidence="1">Shoot tissue taken approximately 20 cm above the soil surface</tissue>
    </source>
</reference>
<protein>
    <submittedName>
        <fullName evidence="1">Uncharacterized protein</fullName>
    </submittedName>
</protein>
<proteinExistence type="predicted"/>
<name>A0A0A9B2V0_ARUDO</name>
<dbReference type="EMBL" id="GBRH01239551">
    <property type="protein sequence ID" value="JAD58344.1"/>
    <property type="molecule type" value="Transcribed_RNA"/>
</dbReference>
<dbReference type="AlphaFoldDB" id="A0A0A9B2V0"/>
<evidence type="ECO:0000313" key="1">
    <source>
        <dbReference type="EMBL" id="JAD58344.1"/>
    </source>
</evidence>
<sequence length="25" mass="2927">MVAELHRRMLLILRTHKFIPGSPLP</sequence>
<organism evidence="1">
    <name type="scientific">Arundo donax</name>
    <name type="common">Giant reed</name>
    <name type="synonym">Donax arundinaceus</name>
    <dbReference type="NCBI Taxonomy" id="35708"/>
    <lineage>
        <taxon>Eukaryota</taxon>
        <taxon>Viridiplantae</taxon>
        <taxon>Streptophyta</taxon>
        <taxon>Embryophyta</taxon>
        <taxon>Tracheophyta</taxon>
        <taxon>Spermatophyta</taxon>
        <taxon>Magnoliopsida</taxon>
        <taxon>Liliopsida</taxon>
        <taxon>Poales</taxon>
        <taxon>Poaceae</taxon>
        <taxon>PACMAD clade</taxon>
        <taxon>Arundinoideae</taxon>
        <taxon>Arundineae</taxon>
        <taxon>Arundo</taxon>
    </lineage>
</organism>